<dbReference type="RefSeq" id="WP_096380659.1">
    <property type="nucleotide sequence ID" value="NZ_AP017457.1"/>
</dbReference>
<proteinExistence type="predicted"/>
<dbReference type="InterPro" id="IPR013766">
    <property type="entry name" value="Thioredoxin_domain"/>
</dbReference>
<reference evidence="1 2" key="1">
    <citation type="journal article" date="2016" name="Genome Announc.">
        <title>Complete Genome Sequence of Aurantimicrobium minutum Type Strain KNCT, a Planktonic Ultramicrobacterium Isolated from River Water.</title>
        <authorList>
            <person name="Nakai R."/>
            <person name="Fujisawa T."/>
            <person name="Nakamura Y."/>
            <person name="Nishide H."/>
            <person name="Uchiyama I."/>
            <person name="Baba T."/>
            <person name="Toyoda A."/>
            <person name="Fujiyama A."/>
            <person name="Naganuma T."/>
            <person name="Niki H."/>
        </authorList>
    </citation>
    <scope>NUCLEOTIDE SEQUENCE [LARGE SCALE GENOMIC DNA]</scope>
    <source>
        <strain evidence="1 2">KNC</strain>
    </source>
</reference>
<gene>
    <name evidence="1" type="ORF">AUMI_13490</name>
</gene>
<dbReference type="InterPro" id="IPR036249">
    <property type="entry name" value="Thioredoxin-like_sf"/>
</dbReference>
<dbReference type="GO" id="GO:0016853">
    <property type="term" value="F:isomerase activity"/>
    <property type="evidence" value="ECO:0007669"/>
    <property type="project" value="UniProtKB-KW"/>
</dbReference>
<name>A0A173LWK1_9MICO</name>
<dbReference type="EMBL" id="AP017457">
    <property type="protein sequence ID" value="BAU98891.1"/>
    <property type="molecule type" value="Genomic_DNA"/>
</dbReference>
<dbReference type="Gene3D" id="3.40.30.10">
    <property type="entry name" value="Glutaredoxin"/>
    <property type="match status" value="1"/>
</dbReference>
<evidence type="ECO:0000313" key="1">
    <source>
        <dbReference type="EMBL" id="BAU98891.1"/>
    </source>
</evidence>
<dbReference type="PROSITE" id="PS51352">
    <property type="entry name" value="THIOREDOXIN_2"/>
    <property type="match status" value="1"/>
</dbReference>
<sequence>MDLSLILLLIGGLVVVSTAIGFLVKATEGRAKKQDGLTRVNPANLGEGIQFGKIGTLLQFSSEFCTKCPGTRKYLAQVAAQYPGVAHVDVDLTHRQDLAQQFNILQTPTTFILDDSGAIAARIGGSPRPEAVISALEIAIKREHDSYVI</sequence>
<dbReference type="AlphaFoldDB" id="A0A173LWK1"/>
<dbReference type="Proteomes" id="UP000243847">
    <property type="component" value="Chromosome sequence1"/>
</dbReference>
<dbReference type="SUPFAM" id="SSF52833">
    <property type="entry name" value="Thioredoxin-like"/>
    <property type="match status" value="1"/>
</dbReference>
<accession>A0A173LWK1</accession>
<dbReference type="GeneID" id="80451536"/>
<dbReference type="OrthoDB" id="1495530at2"/>
<dbReference type="CDD" id="cd02947">
    <property type="entry name" value="TRX_family"/>
    <property type="match status" value="1"/>
</dbReference>
<organism evidence="1 2">
    <name type="scientific">Aurantimicrobium minutum</name>
    <dbReference type="NCBI Taxonomy" id="708131"/>
    <lineage>
        <taxon>Bacteria</taxon>
        <taxon>Bacillati</taxon>
        <taxon>Actinomycetota</taxon>
        <taxon>Actinomycetes</taxon>
        <taxon>Micrococcales</taxon>
        <taxon>Microbacteriaceae</taxon>
        <taxon>Aurantimicrobium</taxon>
    </lineage>
</organism>
<keyword evidence="1" id="KW-0413">Isomerase</keyword>
<dbReference type="Pfam" id="PF00085">
    <property type="entry name" value="Thioredoxin"/>
    <property type="match status" value="1"/>
</dbReference>
<evidence type="ECO:0000313" key="2">
    <source>
        <dbReference type="Proteomes" id="UP000243847"/>
    </source>
</evidence>
<dbReference type="KEGG" id="amin:AUMI_13490"/>
<protein>
    <submittedName>
        <fullName evidence="1">Thiol-disulfide isomerase and thioredoxin</fullName>
    </submittedName>
</protein>